<dbReference type="InterPro" id="IPR029058">
    <property type="entry name" value="AB_hydrolase_fold"/>
</dbReference>
<dbReference type="PANTHER" id="PTHR33630:SF9">
    <property type="entry name" value="CUTINASE 4"/>
    <property type="match status" value="1"/>
</dbReference>
<dbReference type="Gene3D" id="3.40.50.1820">
    <property type="entry name" value="alpha/beta hydrolase"/>
    <property type="match status" value="1"/>
</dbReference>
<dbReference type="SMART" id="SM01110">
    <property type="entry name" value="Cutinase"/>
    <property type="match status" value="1"/>
</dbReference>
<proteinExistence type="inferred from homology"/>
<keyword evidence="3 8" id="KW-0719">Serine esterase</keyword>
<dbReference type="STRING" id="228230.RMCC_4241"/>
<dbReference type="InterPro" id="IPR000675">
    <property type="entry name" value="Cutinase/axe"/>
</dbReference>
<evidence type="ECO:0000256" key="6">
    <source>
        <dbReference type="ARBA" id="ARBA00022801"/>
    </source>
</evidence>
<protein>
    <recommendedName>
        <fullName evidence="8">Cutinase</fullName>
        <ecNumber evidence="8">3.1.1.-</ecNumber>
    </recommendedName>
</protein>
<dbReference type="InterPro" id="IPR043580">
    <property type="entry name" value="CUTINASE_1"/>
</dbReference>
<comment type="function">
    <text evidence="8">Catalyzes the hydrolysis of complex carboxylic polyesters found in the cell wall of plants. Degrades cutin, a macromolecule that forms the structure of the plant cuticle.</text>
</comment>
<evidence type="ECO:0000256" key="1">
    <source>
        <dbReference type="ARBA" id="ARBA00004613"/>
    </source>
</evidence>
<reference evidence="10" key="1">
    <citation type="journal article" date="2016" name="Genome Announc.">
        <title>Draft Genome Sequences of Five Rapidly Growing Mycobacterium Species, M. thermoresistibile, M. fortuitum subsp. acetamidolyticum, M. canariasense, M. brisbanense, and M. novocastrense.</title>
        <authorList>
            <person name="Katahira K."/>
            <person name="Ogura Y."/>
            <person name="Gotoh Y."/>
            <person name="Hayashi T."/>
        </authorList>
    </citation>
    <scope>NUCLEOTIDE SEQUENCE [LARGE SCALE GENOMIC DNA]</scope>
    <source>
        <strain evidence="10">JCM15298</strain>
    </source>
</reference>
<evidence type="ECO:0000256" key="8">
    <source>
        <dbReference type="RuleBase" id="RU361263"/>
    </source>
</evidence>
<comment type="subcellular location">
    <subcellularLocation>
        <location evidence="1 8">Secreted</location>
    </subcellularLocation>
</comment>
<dbReference type="GO" id="GO:0005576">
    <property type="term" value="C:extracellular region"/>
    <property type="evidence" value="ECO:0007669"/>
    <property type="project" value="UniProtKB-SubCell"/>
</dbReference>
<keyword evidence="5 8" id="KW-0732">Signal</keyword>
<keyword evidence="4 8" id="KW-0964">Secreted</keyword>
<evidence type="ECO:0000256" key="7">
    <source>
        <dbReference type="ARBA" id="ARBA00023157"/>
    </source>
</evidence>
<dbReference type="Proteomes" id="UP000069443">
    <property type="component" value="Unassembled WGS sequence"/>
</dbReference>
<keyword evidence="10" id="KW-1185">Reference proteome</keyword>
<dbReference type="GO" id="GO:0052689">
    <property type="term" value="F:carboxylic ester hydrolase activity"/>
    <property type="evidence" value="ECO:0007669"/>
    <property type="project" value="UniProtKB-KW"/>
</dbReference>
<keyword evidence="7" id="KW-1015">Disulfide bond</keyword>
<keyword evidence="6 8" id="KW-0378">Hydrolase</keyword>
<dbReference type="RefSeq" id="WP_109762426.1">
    <property type="nucleotide sequence ID" value="NZ_BCSY01000071.1"/>
</dbReference>
<comment type="similarity">
    <text evidence="2 8">Belongs to the cutinase family.</text>
</comment>
<dbReference type="EMBL" id="BCSY01000071">
    <property type="protein sequence ID" value="GAS97275.1"/>
    <property type="molecule type" value="Genomic_DNA"/>
</dbReference>
<name>A0A117IB31_MYCCR</name>
<evidence type="ECO:0000256" key="2">
    <source>
        <dbReference type="ARBA" id="ARBA00007534"/>
    </source>
</evidence>
<gene>
    <name evidence="9" type="ORF">RMCC_4241</name>
</gene>
<accession>A0A117IB31</accession>
<sequence length="233" mass="23988">MVTLSISVRRSAASILVAASAVGVFTAWSTAGPPAALPVASADPCPPVEVIFARGRNEQPGVGRLGQAFVDALRARVPDKEIGVYGVNYPADTQIAEGANDMSNRIQYMAGACPDTRLIVGGYSLGAASAAVALSATGGGFGFKNPLPPGVDPHIAAVVLVGNVTRRMGDSSIAPQYQGRTFEACNPADPVCGDGFPRTIADLQRDWSSHLQDAYIGSGMVDQAADFAAGRVQ</sequence>
<evidence type="ECO:0000256" key="4">
    <source>
        <dbReference type="ARBA" id="ARBA00022525"/>
    </source>
</evidence>
<feature type="chain" id="PRO_5039762834" description="Cutinase" evidence="8">
    <location>
        <begin position="32"/>
        <end position="233"/>
    </location>
</feature>
<organism evidence="9 10">
    <name type="scientific">Mycolicibacterium canariasense</name>
    <name type="common">Mycobacterium canariasense</name>
    <dbReference type="NCBI Taxonomy" id="228230"/>
    <lineage>
        <taxon>Bacteria</taxon>
        <taxon>Bacillati</taxon>
        <taxon>Actinomycetota</taxon>
        <taxon>Actinomycetes</taxon>
        <taxon>Mycobacteriales</taxon>
        <taxon>Mycobacteriaceae</taxon>
        <taxon>Mycolicibacterium</taxon>
    </lineage>
</organism>
<feature type="signal peptide" evidence="8">
    <location>
        <begin position="1"/>
        <end position="31"/>
    </location>
</feature>
<reference evidence="10" key="2">
    <citation type="submission" date="2016-02" db="EMBL/GenBank/DDBJ databases">
        <title>Draft genome sequence of five rapidly growing Mycobacterium species.</title>
        <authorList>
            <person name="Katahira K."/>
            <person name="Gotou Y."/>
            <person name="Iida K."/>
            <person name="Ogura Y."/>
            <person name="Hayashi T."/>
        </authorList>
    </citation>
    <scope>NUCLEOTIDE SEQUENCE [LARGE SCALE GENOMIC DNA]</scope>
    <source>
        <strain evidence="10">JCM15298</strain>
    </source>
</reference>
<dbReference type="PROSITE" id="PS00155">
    <property type="entry name" value="CUTINASE_1"/>
    <property type="match status" value="1"/>
</dbReference>
<evidence type="ECO:0000256" key="5">
    <source>
        <dbReference type="ARBA" id="ARBA00022729"/>
    </source>
</evidence>
<dbReference type="SUPFAM" id="SSF53474">
    <property type="entry name" value="alpha/beta-Hydrolases"/>
    <property type="match status" value="1"/>
</dbReference>
<dbReference type="Pfam" id="PF01083">
    <property type="entry name" value="Cutinase"/>
    <property type="match status" value="1"/>
</dbReference>
<dbReference type="EC" id="3.1.1.-" evidence="8"/>
<comment type="caution">
    <text evidence="9">The sequence shown here is derived from an EMBL/GenBank/DDBJ whole genome shotgun (WGS) entry which is preliminary data.</text>
</comment>
<dbReference type="AlphaFoldDB" id="A0A117IB31"/>
<evidence type="ECO:0000313" key="9">
    <source>
        <dbReference type="EMBL" id="GAS97275.1"/>
    </source>
</evidence>
<evidence type="ECO:0000313" key="10">
    <source>
        <dbReference type="Proteomes" id="UP000069443"/>
    </source>
</evidence>
<dbReference type="OrthoDB" id="3690529at2"/>
<dbReference type="PANTHER" id="PTHR33630">
    <property type="entry name" value="CUTINASE RV1984C-RELATED-RELATED"/>
    <property type="match status" value="1"/>
</dbReference>
<evidence type="ECO:0000256" key="3">
    <source>
        <dbReference type="ARBA" id="ARBA00022487"/>
    </source>
</evidence>